<dbReference type="InterPro" id="IPR036590">
    <property type="entry name" value="SRAP-like"/>
</dbReference>
<dbReference type="PANTHER" id="PTHR13604:SF0">
    <property type="entry name" value="ABASIC SITE PROCESSING PROTEIN HMCES"/>
    <property type="match status" value="1"/>
</dbReference>
<comment type="similarity">
    <text evidence="1">Belongs to the SOS response-associated peptidase family.</text>
</comment>
<name>A0A381QNY2_9ZZZZ</name>
<protein>
    <recommendedName>
        <fullName evidence="9">Abasic site processing protein</fullName>
    </recommendedName>
</protein>
<organism evidence="8">
    <name type="scientific">marine metagenome</name>
    <dbReference type="NCBI Taxonomy" id="408172"/>
    <lineage>
        <taxon>unclassified sequences</taxon>
        <taxon>metagenomes</taxon>
        <taxon>ecological metagenomes</taxon>
    </lineage>
</organism>
<evidence type="ECO:0000313" key="8">
    <source>
        <dbReference type="EMBL" id="SUZ81052.1"/>
    </source>
</evidence>
<keyword evidence="3" id="KW-0227">DNA damage</keyword>
<evidence type="ECO:0000256" key="4">
    <source>
        <dbReference type="ARBA" id="ARBA00022801"/>
    </source>
</evidence>
<dbReference type="EMBL" id="UINC01001452">
    <property type="protein sequence ID" value="SUZ81052.1"/>
    <property type="molecule type" value="Genomic_DNA"/>
</dbReference>
<accession>A0A381QNY2</accession>
<dbReference type="InterPro" id="IPR003738">
    <property type="entry name" value="SRAP"/>
</dbReference>
<keyword evidence="6" id="KW-0238">DNA-binding</keyword>
<keyword evidence="5" id="KW-0190">Covalent protein-DNA linkage</keyword>
<evidence type="ECO:0000256" key="6">
    <source>
        <dbReference type="ARBA" id="ARBA00023125"/>
    </source>
</evidence>
<dbReference type="SUPFAM" id="SSF143081">
    <property type="entry name" value="BB1717-like"/>
    <property type="match status" value="1"/>
</dbReference>
<dbReference type="GO" id="GO:0008233">
    <property type="term" value="F:peptidase activity"/>
    <property type="evidence" value="ECO:0007669"/>
    <property type="project" value="UniProtKB-KW"/>
</dbReference>
<dbReference type="PANTHER" id="PTHR13604">
    <property type="entry name" value="DC12-RELATED"/>
    <property type="match status" value="1"/>
</dbReference>
<evidence type="ECO:0000256" key="1">
    <source>
        <dbReference type="ARBA" id="ARBA00008136"/>
    </source>
</evidence>
<evidence type="ECO:0000256" key="3">
    <source>
        <dbReference type="ARBA" id="ARBA00022763"/>
    </source>
</evidence>
<evidence type="ECO:0000256" key="2">
    <source>
        <dbReference type="ARBA" id="ARBA00022670"/>
    </source>
</evidence>
<dbReference type="GO" id="GO:0006508">
    <property type="term" value="P:proteolysis"/>
    <property type="evidence" value="ECO:0007669"/>
    <property type="project" value="UniProtKB-KW"/>
</dbReference>
<keyword evidence="4" id="KW-0378">Hydrolase</keyword>
<evidence type="ECO:0000256" key="7">
    <source>
        <dbReference type="ARBA" id="ARBA00023239"/>
    </source>
</evidence>
<keyword evidence="7" id="KW-0456">Lyase</keyword>
<evidence type="ECO:0008006" key="9">
    <source>
        <dbReference type="Google" id="ProtNLM"/>
    </source>
</evidence>
<keyword evidence="2" id="KW-0645">Protease</keyword>
<dbReference type="GO" id="GO:0106300">
    <property type="term" value="P:protein-DNA covalent cross-linking repair"/>
    <property type="evidence" value="ECO:0007669"/>
    <property type="project" value="InterPro"/>
</dbReference>
<dbReference type="GO" id="GO:0016829">
    <property type="term" value="F:lyase activity"/>
    <property type="evidence" value="ECO:0007669"/>
    <property type="project" value="UniProtKB-KW"/>
</dbReference>
<dbReference type="AlphaFoldDB" id="A0A381QNY2"/>
<evidence type="ECO:0000256" key="5">
    <source>
        <dbReference type="ARBA" id="ARBA00023124"/>
    </source>
</evidence>
<dbReference type="Gene3D" id="3.90.1680.10">
    <property type="entry name" value="SOS response associated peptidase-like"/>
    <property type="match status" value="1"/>
</dbReference>
<sequence>MCGRFALRNPQPVKNQFHLETLEPQYNICPGTKILAVTDHPQFINWGFTPYWAKEPFNLINARGESLWKKPSFRNSSRCLIPADGWYEWREEEGQKIPYFHHLGEHSFCFAGVYGGYRGEVGCAIVTLEATENLKPIHGRMPAILDKASYDDWIQGTEEDVYDLSISEKIDFYQVSTIVNNPSNNVKDCCLPLISG</sequence>
<reference evidence="8" key="1">
    <citation type="submission" date="2018-05" db="EMBL/GenBank/DDBJ databases">
        <authorList>
            <person name="Lanie J.A."/>
            <person name="Ng W.-L."/>
            <person name="Kazmierczak K.M."/>
            <person name="Andrzejewski T.M."/>
            <person name="Davidsen T.M."/>
            <person name="Wayne K.J."/>
            <person name="Tettelin H."/>
            <person name="Glass J.I."/>
            <person name="Rusch D."/>
            <person name="Podicherti R."/>
            <person name="Tsui H.-C.T."/>
            <person name="Winkler M.E."/>
        </authorList>
    </citation>
    <scope>NUCLEOTIDE SEQUENCE</scope>
</reference>
<proteinExistence type="inferred from homology"/>
<dbReference type="Pfam" id="PF02586">
    <property type="entry name" value="SRAP"/>
    <property type="match status" value="1"/>
</dbReference>
<dbReference type="GO" id="GO:0003697">
    <property type="term" value="F:single-stranded DNA binding"/>
    <property type="evidence" value="ECO:0007669"/>
    <property type="project" value="InterPro"/>
</dbReference>
<gene>
    <name evidence="8" type="ORF">METZ01_LOCUS33906</name>
</gene>